<dbReference type="AlphaFoldDB" id="A0A7T3V5L6"/>
<sequence length="328" mass="37785">MSDTEIKTLSTQVLKDDLYKEINSLISENILNNSFPYTKTTPLPQDMNVVNGRHLGDINKIQLELKASLISAKSLKWIYGSDAALLNLELKENEKPLVALANISKDSHLKTDAQTFYLLDQFSENSLQKAVKIVRDEKTPKQKKIIAQEMIKNITEYDSGLNEKEIRENKRKNISNNLSKNGNVLANVREAFSNATEGYSPEEKTLFSLLNNYFVQQETGITIQKFPDEQKSKALETVKTLSMEDSPKLTRLFTESFLYSERMTHYNFEINRVFTKDDLNKSLPVLSPSASAFEPKRTHELEAQKNMERLLERDIEIKPRHISHDRRR</sequence>
<keyword evidence="2" id="KW-1185">Reference proteome</keyword>
<dbReference type="RefSeq" id="WP_198443255.1">
    <property type="nucleotide sequence ID" value="NZ_CBCSHE010000032.1"/>
</dbReference>
<reference evidence="1 2" key="1">
    <citation type="submission" date="2020-11" db="EMBL/GenBank/DDBJ databases">
        <title>Treponema Peruensis nv. sp., first commensal Treponema isolated from human feces.</title>
        <authorList>
            <person name="Belkhou C."/>
            <person name="Raes J."/>
        </authorList>
    </citation>
    <scope>NUCLEOTIDE SEQUENCE [LARGE SCALE GENOMIC DNA]</scope>
    <source>
        <strain evidence="1 2">RCC2812</strain>
    </source>
</reference>
<protein>
    <submittedName>
        <fullName evidence="1">Uncharacterized protein</fullName>
    </submittedName>
</protein>
<organism evidence="1 2">
    <name type="scientific">Treponema peruense</name>
    <dbReference type="NCBI Taxonomy" id="2787628"/>
    <lineage>
        <taxon>Bacteria</taxon>
        <taxon>Pseudomonadati</taxon>
        <taxon>Spirochaetota</taxon>
        <taxon>Spirochaetia</taxon>
        <taxon>Spirochaetales</taxon>
        <taxon>Treponemataceae</taxon>
        <taxon>Treponema</taxon>
    </lineage>
</organism>
<proteinExistence type="predicted"/>
<dbReference type="KEGG" id="tper:IWA51_03595"/>
<dbReference type="Proteomes" id="UP000595224">
    <property type="component" value="Chromosome"/>
</dbReference>
<gene>
    <name evidence="1" type="ORF">IWA51_03595</name>
</gene>
<name>A0A7T3V5L6_9SPIR</name>
<evidence type="ECO:0000313" key="2">
    <source>
        <dbReference type="Proteomes" id="UP000595224"/>
    </source>
</evidence>
<dbReference type="EMBL" id="CP064936">
    <property type="protein sequence ID" value="QQA01708.1"/>
    <property type="molecule type" value="Genomic_DNA"/>
</dbReference>
<accession>A0A7T3V5L6</accession>
<evidence type="ECO:0000313" key="1">
    <source>
        <dbReference type="EMBL" id="QQA01708.1"/>
    </source>
</evidence>